<evidence type="ECO:0000256" key="1">
    <source>
        <dbReference type="ARBA" id="ARBA00022771"/>
    </source>
</evidence>
<dbReference type="Proteomes" id="UP000036987">
    <property type="component" value="Unassembled WGS sequence"/>
</dbReference>
<dbReference type="OrthoDB" id="1935489at2759"/>
<dbReference type="GO" id="GO:0008270">
    <property type="term" value="F:zinc ion binding"/>
    <property type="evidence" value="ECO:0007669"/>
    <property type="project" value="UniProtKB-KW"/>
</dbReference>
<keyword evidence="1" id="KW-0479">Metal-binding</keyword>
<feature type="compositionally biased region" description="Low complexity" evidence="3">
    <location>
        <begin position="109"/>
        <end position="124"/>
    </location>
</feature>
<sequence>MVYHAAVCCLCGDFGFSEKLFRCERCFTRFQHTYCRNYYEYEEGTGTPEICDWCRSEGHNIGKQVLDFKRSSMKEVVPSRGRSNYVSCERIKQNVNHEEISGKGKNLISSHTHSTTPSSSSSKSTGRRYKLLKDVLC</sequence>
<dbReference type="SUPFAM" id="SSF57903">
    <property type="entry name" value="FYVE/PHD zinc finger"/>
    <property type="match status" value="1"/>
</dbReference>
<evidence type="ECO:0000256" key="3">
    <source>
        <dbReference type="SAM" id="MobiDB-lite"/>
    </source>
</evidence>
<dbReference type="InterPro" id="IPR011011">
    <property type="entry name" value="Znf_FYVE_PHD"/>
</dbReference>
<keyword evidence="6" id="KW-1185">Reference proteome</keyword>
<gene>
    <name evidence="5" type="ORF">ZOSMA_31G01310</name>
</gene>
<dbReference type="EMBL" id="LFYR01001032">
    <property type="protein sequence ID" value="KMZ65542.1"/>
    <property type="molecule type" value="Genomic_DNA"/>
</dbReference>
<evidence type="ECO:0000259" key="4">
    <source>
        <dbReference type="Pfam" id="PF25054"/>
    </source>
</evidence>
<evidence type="ECO:0000313" key="5">
    <source>
        <dbReference type="EMBL" id="KMZ65542.1"/>
    </source>
</evidence>
<feature type="domain" description="PHD-type zinc finger plants" evidence="4">
    <location>
        <begin position="9"/>
        <end position="54"/>
    </location>
</feature>
<dbReference type="PANTHER" id="PTHR33779:SF11">
    <property type="entry name" value="OS04G0551600 PROTEIN"/>
    <property type="match status" value="1"/>
</dbReference>
<comment type="caution">
    <text evidence="5">The sequence shown here is derived from an EMBL/GenBank/DDBJ whole genome shotgun (WGS) entry which is preliminary data.</text>
</comment>
<proteinExistence type="predicted"/>
<name>A0A0K9PBB6_ZOSMR</name>
<reference evidence="6" key="1">
    <citation type="journal article" date="2016" name="Nature">
        <title>The genome of the seagrass Zostera marina reveals angiosperm adaptation to the sea.</title>
        <authorList>
            <person name="Olsen J.L."/>
            <person name="Rouze P."/>
            <person name="Verhelst B."/>
            <person name="Lin Y.-C."/>
            <person name="Bayer T."/>
            <person name="Collen J."/>
            <person name="Dattolo E."/>
            <person name="De Paoli E."/>
            <person name="Dittami S."/>
            <person name="Maumus F."/>
            <person name="Michel G."/>
            <person name="Kersting A."/>
            <person name="Lauritano C."/>
            <person name="Lohaus R."/>
            <person name="Toepel M."/>
            <person name="Tonon T."/>
            <person name="Vanneste K."/>
            <person name="Amirebrahimi M."/>
            <person name="Brakel J."/>
            <person name="Bostroem C."/>
            <person name="Chovatia M."/>
            <person name="Grimwood J."/>
            <person name="Jenkins J.W."/>
            <person name="Jueterbock A."/>
            <person name="Mraz A."/>
            <person name="Stam W.T."/>
            <person name="Tice H."/>
            <person name="Bornberg-Bauer E."/>
            <person name="Green P.J."/>
            <person name="Pearson G.A."/>
            <person name="Procaccini G."/>
            <person name="Duarte C.M."/>
            <person name="Schmutz J."/>
            <person name="Reusch T.B.H."/>
            <person name="Van de Peer Y."/>
        </authorList>
    </citation>
    <scope>NUCLEOTIDE SEQUENCE [LARGE SCALE GENOMIC DNA]</scope>
    <source>
        <strain evidence="6">cv. Finnish</strain>
    </source>
</reference>
<evidence type="ECO:0000256" key="2">
    <source>
        <dbReference type="ARBA" id="ARBA00022833"/>
    </source>
</evidence>
<organism evidence="5 6">
    <name type="scientific">Zostera marina</name>
    <name type="common">Eelgrass</name>
    <dbReference type="NCBI Taxonomy" id="29655"/>
    <lineage>
        <taxon>Eukaryota</taxon>
        <taxon>Viridiplantae</taxon>
        <taxon>Streptophyta</taxon>
        <taxon>Embryophyta</taxon>
        <taxon>Tracheophyta</taxon>
        <taxon>Spermatophyta</taxon>
        <taxon>Magnoliopsida</taxon>
        <taxon>Liliopsida</taxon>
        <taxon>Zosteraceae</taxon>
        <taxon>Zostera</taxon>
    </lineage>
</organism>
<dbReference type="Pfam" id="PF25054">
    <property type="entry name" value="PHD_pln"/>
    <property type="match status" value="1"/>
</dbReference>
<dbReference type="AlphaFoldDB" id="A0A0K9PBB6"/>
<dbReference type="PANTHER" id="PTHR33779">
    <property type="entry name" value="EXPRESSED PROTEIN"/>
    <property type="match status" value="1"/>
</dbReference>
<accession>A0A0K9PBB6</accession>
<keyword evidence="1" id="KW-0863">Zinc-finger</keyword>
<dbReference type="OMA" id="AGSDMCD"/>
<evidence type="ECO:0000313" key="6">
    <source>
        <dbReference type="Proteomes" id="UP000036987"/>
    </source>
</evidence>
<keyword evidence="2" id="KW-0862">Zinc</keyword>
<dbReference type="InterPro" id="IPR056874">
    <property type="entry name" value="PHD_dom_pln"/>
</dbReference>
<protein>
    <recommendedName>
        <fullName evidence="4">PHD-type zinc finger plants domain-containing protein</fullName>
    </recommendedName>
</protein>
<feature type="region of interest" description="Disordered" evidence="3">
    <location>
        <begin position="96"/>
        <end position="127"/>
    </location>
</feature>